<accession>A0A4R2KVZ9</accession>
<dbReference type="AlphaFoldDB" id="A0A4R2KVZ9"/>
<protein>
    <submittedName>
        <fullName evidence="1">Uncharacterized protein</fullName>
    </submittedName>
</protein>
<dbReference type="EMBL" id="SLWV01000004">
    <property type="protein sequence ID" value="TCO78691.1"/>
    <property type="molecule type" value="Genomic_DNA"/>
</dbReference>
<dbReference type="Proteomes" id="UP000294919">
    <property type="component" value="Unassembled WGS sequence"/>
</dbReference>
<dbReference type="RefSeq" id="WP_132243189.1">
    <property type="nucleotide sequence ID" value="NZ_SLWV01000004.1"/>
</dbReference>
<keyword evidence="2" id="KW-1185">Reference proteome</keyword>
<sequence>MCIRIISLSIRAKEVLELLIGEMDGDLIHYEYHEIEGERGFGNAVFEKFYTSPKHKKIIIVNTQNLKETTNATIILACNYDEWSLRLDSESADECMDEIMEILDAYMINEKDG</sequence>
<name>A0A4R2KVZ9_9FIRM</name>
<gene>
    <name evidence="1" type="ORF">EV214_10475</name>
</gene>
<reference evidence="1 2" key="1">
    <citation type="submission" date="2019-03" db="EMBL/GenBank/DDBJ databases">
        <title>Genomic Encyclopedia of Type Strains, Phase IV (KMG-IV): sequencing the most valuable type-strain genomes for metagenomic binning, comparative biology and taxonomic classification.</title>
        <authorList>
            <person name="Goeker M."/>
        </authorList>
    </citation>
    <scope>NUCLEOTIDE SEQUENCE [LARGE SCALE GENOMIC DNA]</scope>
    <source>
        <strain evidence="1 2">DSM 102940</strain>
    </source>
</reference>
<dbReference type="OrthoDB" id="4774735at2"/>
<evidence type="ECO:0000313" key="2">
    <source>
        <dbReference type="Proteomes" id="UP000294919"/>
    </source>
</evidence>
<evidence type="ECO:0000313" key="1">
    <source>
        <dbReference type="EMBL" id="TCO78691.1"/>
    </source>
</evidence>
<comment type="caution">
    <text evidence="1">The sequence shown here is derived from an EMBL/GenBank/DDBJ whole genome shotgun (WGS) entry which is preliminary data.</text>
</comment>
<organism evidence="1 2">
    <name type="scientific">Marinisporobacter balticus</name>
    <dbReference type="NCBI Taxonomy" id="2018667"/>
    <lineage>
        <taxon>Bacteria</taxon>
        <taxon>Bacillati</taxon>
        <taxon>Bacillota</taxon>
        <taxon>Clostridia</taxon>
        <taxon>Peptostreptococcales</taxon>
        <taxon>Thermotaleaceae</taxon>
        <taxon>Marinisporobacter</taxon>
    </lineage>
</organism>
<proteinExistence type="predicted"/>